<dbReference type="GO" id="GO:0004478">
    <property type="term" value="F:methionine adenosyltransferase activity"/>
    <property type="evidence" value="ECO:0007669"/>
    <property type="project" value="UniProtKB-UniRule"/>
</dbReference>
<evidence type="ECO:0000256" key="3">
    <source>
        <dbReference type="ARBA" id="ARBA00022563"/>
    </source>
</evidence>
<evidence type="ECO:0000256" key="7">
    <source>
        <dbReference type="ARBA" id="ARBA00022840"/>
    </source>
</evidence>
<dbReference type="InterPro" id="IPR002133">
    <property type="entry name" value="S-AdoMet_synthetase"/>
</dbReference>
<dbReference type="GO" id="GO:0000287">
    <property type="term" value="F:magnesium ion binding"/>
    <property type="evidence" value="ECO:0007669"/>
    <property type="project" value="UniProtKB-UniRule"/>
</dbReference>
<feature type="binding site" evidence="10">
    <location>
        <position position="243"/>
    </location>
    <ligand>
        <name>ATP</name>
        <dbReference type="ChEBI" id="CHEBI:30616"/>
        <note>ligand shared between two neighboring subunits</note>
    </ligand>
</feature>
<dbReference type="FunFam" id="3.30.300.10:FF:000003">
    <property type="entry name" value="S-adenosylmethionine synthase"/>
    <property type="match status" value="1"/>
</dbReference>
<keyword evidence="4 10" id="KW-0808">Transferase</keyword>
<evidence type="ECO:0000256" key="6">
    <source>
        <dbReference type="ARBA" id="ARBA00022741"/>
    </source>
</evidence>
<keyword evidence="9 10" id="KW-0630">Potassium</keyword>
<dbReference type="Pfam" id="PF02773">
    <property type="entry name" value="S-AdoMet_synt_C"/>
    <property type="match status" value="1"/>
</dbReference>
<keyword evidence="6 10" id="KW-0547">Nucleotide-binding</keyword>
<comment type="cofactor">
    <cofactor evidence="10">
        <name>K(+)</name>
        <dbReference type="ChEBI" id="CHEBI:29103"/>
    </cofactor>
    <text evidence="10">Binds 1 potassium ion per subunit.</text>
</comment>
<comment type="pathway">
    <text evidence="1 10">Amino-acid biosynthesis; S-adenosyl-L-methionine biosynthesis; S-adenosyl-L-methionine from L-methionine: step 1/1.</text>
</comment>
<comment type="caution">
    <text evidence="16">The sequence shown here is derived from an EMBL/GenBank/DDBJ whole genome shotgun (WGS) entry which is preliminary data.</text>
</comment>
<feature type="binding site" description="in other chain" evidence="10">
    <location>
        <position position="17"/>
    </location>
    <ligand>
        <name>ATP</name>
        <dbReference type="ChEBI" id="CHEBI:30616"/>
        <note>ligand shared between two neighboring subunits</note>
    </ligand>
</feature>
<dbReference type="Proteomes" id="UP000809273">
    <property type="component" value="Unassembled WGS sequence"/>
</dbReference>
<dbReference type="GO" id="GO:0005737">
    <property type="term" value="C:cytoplasm"/>
    <property type="evidence" value="ECO:0007669"/>
    <property type="project" value="UniProtKB-SubCell"/>
</dbReference>
<keyword evidence="10" id="KW-0963">Cytoplasm</keyword>
<dbReference type="PROSITE" id="PS00376">
    <property type="entry name" value="ADOMET_SYNTHASE_1"/>
    <property type="match status" value="1"/>
</dbReference>
<dbReference type="PANTHER" id="PTHR11964">
    <property type="entry name" value="S-ADENOSYLMETHIONINE SYNTHETASE"/>
    <property type="match status" value="1"/>
</dbReference>
<feature type="region of interest" description="Flexible loop" evidence="10">
    <location>
        <begin position="101"/>
        <end position="111"/>
    </location>
</feature>
<dbReference type="Pfam" id="PF00438">
    <property type="entry name" value="S-AdoMet_synt_N"/>
    <property type="match status" value="1"/>
</dbReference>
<evidence type="ECO:0000256" key="8">
    <source>
        <dbReference type="ARBA" id="ARBA00022842"/>
    </source>
</evidence>
<evidence type="ECO:0000256" key="10">
    <source>
        <dbReference type="HAMAP-Rule" id="MF_00086"/>
    </source>
</evidence>
<protein>
    <recommendedName>
        <fullName evidence="10">S-adenosylmethionine synthase</fullName>
        <shortName evidence="10">AdoMet synthase</shortName>
        <ecNumber evidence="10">2.5.1.6</ecNumber>
    </recommendedName>
    <alternativeName>
        <fullName evidence="10">MAT</fullName>
    </alternativeName>
    <alternativeName>
        <fullName evidence="10">Methionine adenosyltransferase</fullName>
    </alternativeName>
</protein>
<dbReference type="Gene3D" id="3.30.300.10">
    <property type="match status" value="3"/>
</dbReference>
<gene>
    <name evidence="10" type="primary">metK</name>
    <name evidence="16" type="ORF">JW984_16755</name>
</gene>
<evidence type="ECO:0000256" key="9">
    <source>
        <dbReference type="ARBA" id="ARBA00022958"/>
    </source>
</evidence>
<evidence type="ECO:0000256" key="1">
    <source>
        <dbReference type="ARBA" id="ARBA00005224"/>
    </source>
</evidence>
<organism evidence="16 17">
    <name type="scientific">Candidatus Zymogenus saltonus</name>
    <dbReference type="NCBI Taxonomy" id="2844893"/>
    <lineage>
        <taxon>Bacteria</taxon>
        <taxon>Deltaproteobacteria</taxon>
        <taxon>Candidatus Zymogenia</taxon>
        <taxon>Candidatus Zymogeniales</taxon>
        <taxon>Candidatus Zymogenaceae</taxon>
        <taxon>Candidatus Zymogenus</taxon>
    </lineage>
</organism>
<dbReference type="AlphaFoldDB" id="A0A9D8PRN8"/>
<dbReference type="NCBIfam" id="TIGR01034">
    <property type="entry name" value="metK"/>
    <property type="match status" value="1"/>
</dbReference>
<feature type="domain" description="S-adenosylmethionine synthetase N-terminal" evidence="13">
    <location>
        <begin position="5"/>
        <end position="103"/>
    </location>
</feature>
<comment type="cofactor">
    <cofactor evidence="10">
        <name>Mg(2+)</name>
        <dbReference type="ChEBI" id="CHEBI:18420"/>
    </cofactor>
    <text evidence="10">Binds 2 divalent ions per subunit.</text>
</comment>
<comment type="similarity">
    <text evidence="2 10 12">Belongs to the AdoMet synthase family.</text>
</comment>
<dbReference type="PROSITE" id="PS00377">
    <property type="entry name" value="ADOMET_SYNTHASE_2"/>
    <property type="match status" value="1"/>
</dbReference>
<evidence type="ECO:0000256" key="2">
    <source>
        <dbReference type="ARBA" id="ARBA00009685"/>
    </source>
</evidence>
<feature type="binding site" evidence="10">
    <location>
        <position position="266"/>
    </location>
    <ligand>
        <name>ATP</name>
        <dbReference type="ChEBI" id="CHEBI:30616"/>
        <note>ligand shared between two neighboring subunits</note>
    </ligand>
</feature>
<evidence type="ECO:0000259" key="14">
    <source>
        <dbReference type="Pfam" id="PF02772"/>
    </source>
</evidence>
<name>A0A9D8PRN8_9DELT</name>
<dbReference type="HAMAP" id="MF_00086">
    <property type="entry name" value="S_AdoMet_synth1"/>
    <property type="match status" value="1"/>
</dbReference>
<evidence type="ECO:0000259" key="13">
    <source>
        <dbReference type="Pfam" id="PF00438"/>
    </source>
</evidence>
<feature type="binding site" description="in other chain" evidence="10">
    <location>
        <begin position="168"/>
        <end position="170"/>
    </location>
    <ligand>
        <name>ATP</name>
        <dbReference type="ChEBI" id="CHEBI:30616"/>
        <note>ligand shared between two neighboring subunits</note>
    </ligand>
</feature>
<dbReference type="Pfam" id="PF02772">
    <property type="entry name" value="S-AdoMet_synt_M"/>
    <property type="match status" value="1"/>
</dbReference>
<evidence type="ECO:0000259" key="15">
    <source>
        <dbReference type="Pfam" id="PF02773"/>
    </source>
</evidence>
<evidence type="ECO:0000256" key="5">
    <source>
        <dbReference type="ARBA" id="ARBA00022723"/>
    </source>
</evidence>
<dbReference type="EMBL" id="JAFGIX010000090">
    <property type="protein sequence ID" value="MBN1574848.1"/>
    <property type="molecule type" value="Genomic_DNA"/>
</dbReference>
<evidence type="ECO:0000256" key="11">
    <source>
        <dbReference type="RuleBase" id="RU000542"/>
    </source>
</evidence>
<comment type="catalytic activity">
    <reaction evidence="10">
        <text>L-methionine + ATP + H2O = S-adenosyl-L-methionine + phosphate + diphosphate</text>
        <dbReference type="Rhea" id="RHEA:21080"/>
        <dbReference type="ChEBI" id="CHEBI:15377"/>
        <dbReference type="ChEBI" id="CHEBI:30616"/>
        <dbReference type="ChEBI" id="CHEBI:33019"/>
        <dbReference type="ChEBI" id="CHEBI:43474"/>
        <dbReference type="ChEBI" id="CHEBI:57844"/>
        <dbReference type="ChEBI" id="CHEBI:59789"/>
        <dbReference type="EC" id="2.5.1.6"/>
    </reaction>
</comment>
<feature type="binding site" evidence="10">
    <location>
        <position position="19"/>
    </location>
    <ligand>
        <name>Mg(2+)</name>
        <dbReference type="ChEBI" id="CHEBI:18420"/>
    </ligand>
</feature>
<feature type="binding site" description="in other chain" evidence="10">
    <location>
        <position position="58"/>
    </location>
    <ligand>
        <name>L-methionine</name>
        <dbReference type="ChEBI" id="CHEBI:57844"/>
        <note>ligand shared between two neighboring subunits</note>
    </ligand>
</feature>
<feature type="domain" description="S-adenosylmethionine synthetase central" evidence="14">
    <location>
        <begin position="118"/>
        <end position="235"/>
    </location>
</feature>
<evidence type="ECO:0000313" key="16">
    <source>
        <dbReference type="EMBL" id="MBN1574848.1"/>
    </source>
</evidence>
<accession>A0A9D8PRN8</accession>
<sequence length="389" mass="42335">MSMTNFLFTSESVTEGHPDKVADQISDAILDAMIKDDVKSRVACETLVSTGLAIIAGEITTQTWVDMPEIIRNTIKEIGYTDASMGFDYETCAVLTTIDKQSPDISQGVTAGEGLHKEQGAGDQGLMFGFATDDTPELMPMPIIYAHKVCRQLANVRKNKTLDFLRPDGKSQVTVEYVDDRPVRVDAVVVAAQHSETVKYDTLRDGIIEEVVKKVIPENMLDKNTKYHINATGRFVLGGPQADCGLTGRKIIVDTYGGQGSHGGGAFSGKDPSKVDRSGSYMARYVAKNVVAAGLARKCEVQVAYAIGVAEPVSLMIDTGGTSVIPPDKIAAIVREVFDFRPAAMIEKLDLLKPIFKNTAAYGHFGREDEGFKWEERDMADKIKKEAGL</sequence>
<feature type="binding site" description="in other chain" evidence="10">
    <location>
        <position position="274"/>
    </location>
    <ligand>
        <name>L-methionine</name>
        <dbReference type="ChEBI" id="CHEBI:57844"/>
        <note>ligand shared between two neighboring subunits</note>
    </ligand>
</feature>
<dbReference type="SUPFAM" id="SSF55973">
    <property type="entry name" value="S-adenosylmethionine synthetase"/>
    <property type="match status" value="3"/>
</dbReference>
<dbReference type="CDD" id="cd18079">
    <property type="entry name" value="S-AdoMet_synt"/>
    <property type="match status" value="1"/>
</dbReference>
<proteinExistence type="inferred from homology"/>
<dbReference type="EC" id="2.5.1.6" evidence="10"/>
<dbReference type="InterPro" id="IPR022628">
    <property type="entry name" value="S-AdoMet_synt_N"/>
</dbReference>
<comment type="function">
    <text evidence="10">Catalyzes the formation of S-adenosylmethionine (AdoMet) from methionine and ATP. The overall synthetic reaction is composed of two sequential steps, AdoMet formation and the subsequent tripolyphosphate hydrolysis which occurs prior to release of AdoMet from the enzyme.</text>
</comment>
<dbReference type="GO" id="GO:0006730">
    <property type="term" value="P:one-carbon metabolic process"/>
    <property type="evidence" value="ECO:0007669"/>
    <property type="project" value="UniProtKB-KW"/>
</dbReference>
<feature type="binding site" evidence="10">
    <location>
        <position position="243"/>
    </location>
    <ligand>
        <name>L-methionine</name>
        <dbReference type="ChEBI" id="CHEBI:57844"/>
        <note>ligand shared between two neighboring subunits</note>
    </ligand>
</feature>
<keyword evidence="7 10" id="KW-0067">ATP-binding</keyword>
<comment type="subunit">
    <text evidence="10">Homotetramer; dimer of dimers.</text>
</comment>
<evidence type="ECO:0000256" key="4">
    <source>
        <dbReference type="ARBA" id="ARBA00022679"/>
    </source>
</evidence>
<keyword evidence="3 10" id="KW-0554">One-carbon metabolism</keyword>
<dbReference type="GO" id="GO:0006556">
    <property type="term" value="P:S-adenosylmethionine biosynthetic process"/>
    <property type="evidence" value="ECO:0007669"/>
    <property type="project" value="UniProtKB-UniRule"/>
</dbReference>
<feature type="binding site" description="in other chain" evidence="10">
    <location>
        <begin position="234"/>
        <end position="235"/>
    </location>
    <ligand>
        <name>ATP</name>
        <dbReference type="ChEBI" id="CHEBI:30616"/>
        <note>ligand shared between two neighboring subunits</note>
    </ligand>
</feature>
<dbReference type="InterPro" id="IPR022636">
    <property type="entry name" value="S-AdoMet_synthetase_sfam"/>
</dbReference>
<dbReference type="PIRSF" id="PIRSF000497">
    <property type="entry name" value="MAT"/>
    <property type="match status" value="1"/>
</dbReference>
<feature type="binding site" description="in other chain" evidence="10">
    <location>
        <begin position="249"/>
        <end position="250"/>
    </location>
    <ligand>
        <name>ATP</name>
        <dbReference type="ChEBI" id="CHEBI:30616"/>
        <note>ligand shared between two neighboring subunits</note>
    </ligand>
</feature>
<feature type="binding site" evidence="10">
    <location>
        <position position="270"/>
    </location>
    <ligand>
        <name>ATP</name>
        <dbReference type="ChEBI" id="CHEBI:30616"/>
        <note>ligand shared between two neighboring subunits</note>
    </ligand>
</feature>
<reference evidence="16" key="1">
    <citation type="journal article" date="2021" name="Environ. Microbiol.">
        <title>Genomic characterization of three novel Desulfobacterota classes expand the metabolic and phylogenetic diversity of the phylum.</title>
        <authorList>
            <person name="Murphy C.L."/>
            <person name="Biggerstaff J."/>
            <person name="Eichhorn A."/>
            <person name="Ewing E."/>
            <person name="Shahan R."/>
            <person name="Soriano D."/>
            <person name="Stewart S."/>
            <person name="VanMol K."/>
            <person name="Walker R."/>
            <person name="Walters P."/>
            <person name="Elshahed M.S."/>
            <person name="Youssef N.H."/>
        </authorList>
    </citation>
    <scope>NUCLEOTIDE SEQUENCE</scope>
    <source>
        <strain evidence="16">Zod_Metabat.24</strain>
    </source>
</reference>
<evidence type="ECO:0000313" key="17">
    <source>
        <dbReference type="Proteomes" id="UP000809273"/>
    </source>
</evidence>
<feature type="binding site" evidence="10">
    <location>
        <position position="45"/>
    </location>
    <ligand>
        <name>K(+)</name>
        <dbReference type="ChEBI" id="CHEBI:29103"/>
    </ligand>
</feature>
<dbReference type="InterPro" id="IPR022631">
    <property type="entry name" value="ADOMET_SYNTHASE_CS"/>
</dbReference>
<dbReference type="GO" id="GO:0005524">
    <property type="term" value="F:ATP binding"/>
    <property type="evidence" value="ECO:0007669"/>
    <property type="project" value="UniProtKB-UniRule"/>
</dbReference>
<dbReference type="InterPro" id="IPR022630">
    <property type="entry name" value="S-AdoMet_synt_C"/>
</dbReference>
<reference evidence="16" key="2">
    <citation type="submission" date="2021-01" db="EMBL/GenBank/DDBJ databases">
        <authorList>
            <person name="Hahn C.R."/>
            <person name="Youssef N.H."/>
            <person name="Elshahed M."/>
        </authorList>
    </citation>
    <scope>NUCLEOTIDE SEQUENCE</scope>
    <source>
        <strain evidence="16">Zod_Metabat.24</strain>
    </source>
</reference>
<evidence type="ECO:0000256" key="12">
    <source>
        <dbReference type="RuleBase" id="RU004462"/>
    </source>
</evidence>
<keyword evidence="5 10" id="KW-0479">Metal-binding</keyword>
<feature type="domain" description="S-adenosylmethionine synthetase C-terminal" evidence="15">
    <location>
        <begin position="237"/>
        <end position="375"/>
    </location>
</feature>
<feature type="binding site" description="in other chain" evidence="10">
    <location>
        <position position="101"/>
    </location>
    <ligand>
        <name>L-methionine</name>
        <dbReference type="ChEBI" id="CHEBI:57844"/>
        <note>ligand shared between two neighboring subunits</note>
    </ligand>
</feature>
<dbReference type="InterPro" id="IPR022629">
    <property type="entry name" value="S-AdoMet_synt_central"/>
</dbReference>
<keyword evidence="8 10" id="KW-0460">Magnesium</keyword>
<comment type="subcellular location">
    <subcellularLocation>
        <location evidence="10 11">Cytoplasm</location>
    </subcellularLocation>
</comment>